<dbReference type="PANTHER" id="PTHR24388">
    <property type="entry name" value="ZINC FINGER PROTEIN"/>
    <property type="match status" value="1"/>
</dbReference>
<dbReference type="InterPro" id="IPR057618">
    <property type="entry name" value="Znf_POGZ/Z280C-D-like"/>
</dbReference>
<dbReference type="InterPro" id="IPR036236">
    <property type="entry name" value="Znf_C2H2_sf"/>
</dbReference>
<feature type="compositionally biased region" description="Polar residues" evidence="14">
    <location>
        <begin position="659"/>
        <end position="676"/>
    </location>
</feature>
<evidence type="ECO:0000256" key="5">
    <source>
        <dbReference type="ARBA" id="ARBA00022737"/>
    </source>
</evidence>
<evidence type="ECO:0000256" key="3">
    <source>
        <dbReference type="ARBA" id="ARBA00022499"/>
    </source>
</evidence>
<dbReference type="InterPro" id="IPR059074">
    <property type="entry name" value="zf-C2H2_Z280C_D"/>
</dbReference>
<evidence type="ECO:0000256" key="12">
    <source>
        <dbReference type="ARBA" id="ARBA00023242"/>
    </source>
</evidence>
<dbReference type="GO" id="GO:0008270">
    <property type="term" value="F:zinc ion binding"/>
    <property type="evidence" value="ECO:0007669"/>
    <property type="project" value="UniProtKB-KW"/>
</dbReference>
<keyword evidence="5" id="KW-0677">Repeat</keyword>
<evidence type="ECO:0000256" key="11">
    <source>
        <dbReference type="ARBA" id="ARBA00023163"/>
    </source>
</evidence>
<dbReference type="EMBL" id="JACDTQ010000812">
    <property type="protein sequence ID" value="KAF5925398.1"/>
    <property type="molecule type" value="Genomic_DNA"/>
</dbReference>
<comment type="function">
    <text evidence="1">May function as a transcription factor.</text>
</comment>
<gene>
    <name evidence="16" type="ORF">HPG69_001843</name>
</gene>
<feature type="compositionally biased region" description="Low complexity" evidence="14">
    <location>
        <begin position="636"/>
        <end position="650"/>
    </location>
</feature>
<feature type="compositionally biased region" description="Polar residues" evidence="14">
    <location>
        <begin position="243"/>
        <end position="256"/>
    </location>
</feature>
<evidence type="ECO:0000256" key="14">
    <source>
        <dbReference type="SAM" id="MobiDB-lite"/>
    </source>
</evidence>
<feature type="domain" description="C2H2-type" evidence="15">
    <location>
        <begin position="487"/>
        <end position="515"/>
    </location>
</feature>
<feature type="compositionally biased region" description="Basic and acidic residues" evidence="14">
    <location>
        <begin position="1158"/>
        <end position="1172"/>
    </location>
</feature>
<keyword evidence="12" id="KW-0539">Nucleus</keyword>
<evidence type="ECO:0000256" key="9">
    <source>
        <dbReference type="ARBA" id="ARBA00023015"/>
    </source>
</evidence>
<feature type="region of interest" description="Disordered" evidence="14">
    <location>
        <begin position="1261"/>
        <end position="1340"/>
    </location>
</feature>
<comment type="subcellular location">
    <subcellularLocation>
        <location evidence="2">Nucleus</location>
    </subcellularLocation>
</comment>
<sequence length="1340" mass="151117">MSFCIYTKNIFLYSSHFETGTKEYCGWREDKILFLTLPSEILHIYKCFYKMMKIWQNRFDNHIPEDNDNSKMAELFMECEEEELEPWQKKVHFSLQSLIVSLSELQNNDILNRVNPSSYSRGIKNGALSRGITAAFKPTSQHYTNPTSNPVAASPVNFHPESRSSDSSVIVQPLSKPVSVSETTQSVQGYIGYYLSGYITNSSRAVSNNSSELLFDLTQDTGLSHFQGGPTLSIAGVNESSFLSKRPSTSEVNSVNPKKPKPNEGVSGTNSSAVFPSVKSPSVTSPQAMPLKGTNTSSNQSKNGTPFPRACPKCNIHFNLLDPLKNHMKYCCPDMINNFLGLAKTEFSSTANKNKTVDSEKGKLIMLVNDFYYGKHEGDVQEEQKTHTTFKCFSCLKILKNNIRFMNHMKHHLELEKQSSESWENHTTCQHCYRQFPTPFQLQCHIESTHTPHEFSTICKICELSFETEHILLQHMKDNHKPGEMPYICQVCNYRSSSFSDVETHFRTSHENTKNLLCPFCLKVIKIATPYMHHYMKHQKKGIHRCTKCRLQFLTCKEKMDHKTQHHRTFIKPKQLEGLPPGTKVTIRASVGPLQSGSSTTPSISASTSTLQLSPPRTKNIPAKNPAKSITSKPNTTKSSASKPNASKPNGSKSKYKSKISNMQKKQSTLASSNKKSKVNTALRNLRYRRGVHKCIECCSEIKDFANHFPTYVHCSFCRYNTSCSKAYVNHMMSFHSNRPSKRFCIFKKHSEDLRGITLVCLNCDFLTDVSGLDNMATHLSQHETHTCQVVIEKVSVCIPTSEHLSECRSSPEISKNVQGTPGQCPPSMDTTDACSLFPKNVNNLTVGPALGCSLKKSDLGETPLLHGWPPKQQLLSIFSLLLITGDLGTTCERNLLIIESFSGNPLWLFICFSKCFLFQTEFKIIKCLETKINPREHFLSALVFGEEGNTCLLKNETPTKEQVPVSEVYTFESIVGVIFKAFQFNVHTSIQLLACCQEEKIEILFFVFIRHKNIPPYTLENFRLKKMLEISEASEHKHEQENNKMPFKINFNNSLLWPPISDKIKIILIEHGPIRGQGAVFKLYEKLNEVSSDFEFLNWRIFKILLLNLRIILEIAKPNMAEGETETSNSESKQDKAYSEEEKHGCDTNSFEASSATKREESITVSDKENDTCLEDQETGSKNILSYDSSIGVDKVENEKQIEHICQETELKMCQSSGNIISCDQIEDHNSSEARFSSKNIKDLRLTSGDVSIDQFLRKRDEPESVSSDVSEQGSVHLEPLTPSEVLEYEATEILQKGSGDPSAKTDEVVSDQTDDAPGENSPSTTDTTVDLADEKERS</sequence>
<dbReference type="InterPro" id="IPR013087">
    <property type="entry name" value="Znf_C2H2_type"/>
</dbReference>
<evidence type="ECO:0000256" key="6">
    <source>
        <dbReference type="ARBA" id="ARBA00022771"/>
    </source>
</evidence>
<evidence type="ECO:0000313" key="16">
    <source>
        <dbReference type="EMBL" id="KAF5925398.1"/>
    </source>
</evidence>
<feature type="region of interest" description="Disordered" evidence="14">
    <location>
        <begin position="1122"/>
        <end position="1180"/>
    </location>
</feature>
<keyword evidence="17" id="KW-1185">Reference proteome</keyword>
<dbReference type="Proteomes" id="UP000551758">
    <property type="component" value="Unassembled WGS sequence"/>
</dbReference>
<dbReference type="PROSITE" id="PS00028">
    <property type="entry name" value="ZINC_FINGER_C2H2_1"/>
    <property type="match status" value="3"/>
</dbReference>
<dbReference type="SMART" id="SM00355">
    <property type="entry name" value="ZnF_C2H2"/>
    <property type="match status" value="9"/>
</dbReference>
<evidence type="ECO:0000256" key="1">
    <source>
        <dbReference type="ARBA" id="ARBA00003729"/>
    </source>
</evidence>
<dbReference type="PROSITE" id="PS50157">
    <property type="entry name" value="ZINC_FINGER_C2H2_2"/>
    <property type="match status" value="2"/>
</dbReference>
<feature type="compositionally biased region" description="Low complexity" evidence="14">
    <location>
        <begin position="596"/>
        <end position="610"/>
    </location>
</feature>
<feature type="compositionally biased region" description="Basic and acidic residues" evidence="14">
    <location>
        <begin position="1133"/>
        <end position="1147"/>
    </location>
</feature>
<dbReference type="InterPro" id="IPR050527">
    <property type="entry name" value="Snail/Krueppel_Znf"/>
</dbReference>
<keyword evidence="9" id="KW-0805">Transcription regulation</keyword>
<feature type="compositionally biased region" description="Polar residues" evidence="14">
    <location>
        <begin position="266"/>
        <end position="304"/>
    </location>
</feature>
<keyword evidence="11" id="KW-0804">Transcription</keyword>
<organism evidence="16 17">
    <name type="scientific">Diceros bicornis minor</name>
    <name type="common">South-central black rhinoceros</name>
    <dbReference type="NCBI Taxonomy" id="77932"/>
    <lineage>
        <taxon>Eukaryota</taxon>
        <taxon>Metazoa</taxon>
        <taxon>Chordata</taxon>
        <taxon>Craniata</taxon>
        <taxon>Vertebrata</taxon>
        <taxon>Euteleostomi</taxon>
        <taxon>Mammalia</taxon>
        <taxon>Eutheria</taxon>
        <taxon>Laurasiatheria</taxon>
        <taxon>Perissodactyla</taxon>
        <taxon>Rhinocerotidae</taxon>
        <taxon>Diceros</taxon>
    </lineage>
</organism>
<protein>
    <recommendedName>
        <fullName evidence="15">C2H2-type domain-containing protein</fullName>
    </recommendedName>
</protein>
<dbReference type="FunFam" id="3.30.160.60:FF:000298">
    <property type="entry name" value="zinc finger protein 280D isoform X1"/>
    <property type="match status" value="1"/>
</dbReference>
<dbReference type="Pfam" id="PF25429">
    <property type="entry name" value="zf-POGZ"/>
    <property type="match status" value="1"/>
</dbReference>
<dbReference type="InterPro" id="IPR025243">
    <property type="entry name" value="DUF4195"/>
</dbReference>
<feature type="region of interest" description="Disordered" evidence="14">
    <location>
        <begin position="243"/>
        <end position="304"/>
    </location>
</feature>
<dbReference type="Pfam" id="PF25414">
    <property type="entry name" value="zf-C2H2_Z280C_D"/>
    <property type="match status" value="1"/>
</dbReference>
<dbReference type="GO" id="GO:0000978">
    <property type="term" value="F:RNA polymerase II cis-regulatory region sequence-specific DNA binding"/>
    <property type="evidence" value="ECO:0007669"/>
    <property type="project" value="TreeGrafter"/>
</dbReference>
<dbReference type="Gene3D" id="3.30.160.60">
    <property type="entry name" value="Classic Zinc Finger"/>
    <property type="match status" value="1"/>
</dbReference>
<comment type="caution">
    <text evidence="16">The sequence shown here is derived from an EMBL/GenBank/DDBJ whole genome shotgun (WGS) entry which is preliminary data.</text>
</comment>
<dbReference type="Pfam" id="PF13836">
    <property type="entry name" value="DUF4195"/>
    <property type="match status" value="1"/>
</dbReference>
<dbReference type="GO" id="GO:0000981">
    <property type="term" value="F:DNA-binding transcription factor activity, RNA polymerase II-specific"/>
    <property type="evidence" value="ECO:0007669"/>
    <property type="project" value="TreeGrafter"/>
</dbReference>
<feature type="compositionally biased region" description="Acidic residues" evidence="14">
    <location>
        <begin position="1310"/>
        <end position="1319"/>
    </location>
</feature>
<evidence type="ECO:0000256" key="13">
    <source>
        <dbReference type="PROSITE-ProRule" id="PRU00042"/>
    </source>
</evidence>
<evidence type="ECO:0000256" key="2">
    <source>
        <dbReference type="ARBA" id="ARBA00004123"/>
    </source>
</evidence>
<keyword evidence="8" id="KW-0832">Ubl conjugation</keyword>
<keyword evidence="7" id="KW-0862">Zinc</keyword>
<keyword evidence="4" id="KW-0479">Metal-binding</keyword>
<feature type="domain" description="C2H2-type" evidence="15">
    <location>
        <begin position="427"/>
        <end position="455"/>
    </location>
</feature>
<dbReference type="PANTHER" id="PTHR24388:SF34">
    <property type="entry name" value="ZINC FINGER PROTEIN 280D"/>
    <property type="match status" value="1"/>
</dbReference>
<feature type="region of interest" description="Disordered" evidence="14">
    <location>
        <begin position="592"/>
        <end position="676"/>
    </location>
</feature>
<dbReference type="GO" id="GO:0005634">
    <property type="term" value="C:nucleus"/>
    <property type="evidence" value="ECO:0007669"/>
    <property type="project" value="UniProtKB-SubCell"/>
</dbReference>
<reference evidence="16 17" key="1">
    <citation type="journal article" date="2020" name="Mol. Biol. Evol.">
        <title>Interspecific Gene Flow and the Evolution of Specialization in Black and White Rhinoceros.</title>
        <authorList>
            <person name="Moodley Y."/>
            <person name="Westbury M.V."/>
            <person name="Russo I.M."/>
            <person name="Gopalakrishnan S."/>
            <person name="Rakotoarivelo A."/>
            <person name="Olsen R.A."/>
            <person name="Prost S."/>
            <person name="Tunstall T."/>
            <person name="Ryder O.A."/>
            <person name="Dalen L."/>
            <person name="Bruford M.W."/>
        </authorList>
    </citation>
    <scope>NUCLEOTIDE SEQUENCE [LARGE SCALE GENOMIC DNA]</scope>
    <source>
        <strain evidence="16">SBR-YM</strain>
        <tissue evidence="16">Skin</tissue>
    </source>
</reference>
<evidence type="ECO:0000256" key="4">
    <source>
        <dbReference type="ARBA" id="ARBA00022723"/>
    </source>
</evidence>
<dbReference type="SUPFAM" id="SSF57667">
    <property type="entry name" value="beta-beta-alpha zinc fingers"/>
    <property type="match status" value="1"/>
</dbReference>
<name>A0A7J7FBX9_DICBM</name>
<evidence type="ECO:0000256" key="7">
    <source>
        <dbReference type="ARBA" id="ARBA00022833"/>
    </source>
</evidence>
<evidence type="ECO:0000259" key="15">
    <source>
        <dbReference type="PROSITE" id="PS50157"/>
    </source>
</evidence>
<proteinExistence type="predicted"/>
<evidence type="ECO:0000256" key="10">
    <source>
        <dbReference type="ARBA" id="ARBA00023125"/>
    </source>
</evidence>
<keyword evidence="10" id="KW-0238">DNA-binding</keyword>
<evidence type="ECO:0000313" key="17">
    <source>
        <dbReference type="Proteomes" id="UP000551758"/>
    </source>
</evidence>
<keyword evidence="6 13" id="KW-0863">Zinc-finger</keyword>
<accession>A0A7J7FBX9</accession>
<feature type="compositionally biased region" description="Polar residues" evidence="14">
    <location>
        <begin position="1148"/>
        <end position="1157"/>
    </location>
</feature>
<evidence type="ECO:0000256" key="8">
    <source>
        <dbReference type="ARBA" id="ARBA00022843"/>
    </source>
</evidence>
<keyword evidence="3" id="KW-1017">Isopeptide bond</keyword>